<comment type="caution">
    <text evidence="6">The sequence shown here is derived from an EMBL/GenBank/DDBJ whole genome shotgun (WGS) entry which is preliminary data.</text>
</comment>
<name>A0A162XWL5_9FLAO</name>
<dbReference type="PROSITE" id="PS50043">
    <property type="entry name" value="HTH_LUXR_2"/>
    <property type="match status" value="1"/>
</dbReference>
<evidence type="ECO:0000256" key="1">
    <source>
        <dbReference type="ARBA" id="ARBA00022553"/>
    </source>
</evidence>
<dbReference type="SMART" id="SM00421">
    <property type="entry name" value="HTH_LUXR"/>
    <property type="match status" value="1"/>
</dbReference>
<feature type="modified residue" description="4-aspartylphosphate" evidence="3">
    <location>
        <position position="54"/>
    </location>
</feature>
<sequence>MITVSILDDHTMVLKGLEIMLKDTTDIQLIATYTKGEELLTNITNLIPDVVLLDINLPDSNGIELCKAITKQYPDLAVIGLSNYNETGFIKNMMRNGAKGYLLKNTSKEELELAIKTVHSGKTYLPNNLKNQLLNESIGITTSSFIPKLTRREKEVLQLIAKEYTTEEIANTLFVTVKTIEAHRSNLIQKLGVRNTAGLVRVAFEKGLLV</sequence>
<dbReference type="GO" id="GO:0006355">
    <property type="term" value="P:regulation of DNA-templated transcription"/>
    <property type="evidence" value="ECO:0007669"/>
    <property type="project" value="InterPro"/>
</dbReference>
<dbReference type="CDD" id="cd17535">
    <property type="entry name" value="REC_NarL-like"/>
    <property type="match status" value="1"/>
</dbReference>
<dbReference type="Pfam" id="PF00196">
    <property type="entry name" value="GerE"/>
    <property type="match status" value="1"/>
</dbReference>
<dbReference type="SUPFAM" id="SSF52172">
    <property type="entry name" value="CheY-like"/>
    <property type="match status" value="1"/>
</dbReference>
<dbReference type="Proteomes" id="UP000076715">
    <property type="component" value="Unassembled WGS sequence"/>
</dbReference>
<evidence type="ECO:0000259" key="5">
    <source>
        <dbReference type="PROSITE" id="PS50110"/>
    </source>
</evidence>
<dbReference type="InterPro" id="IPR001789">
    <property type="entry name" value="Sig_transdc_resp-reg_receiver"/>
</dbReference>
<dbReference type="CDD" id="cd06170">
    <property type="entry name" value="LuxR_C_like"/>
    <property type="match status" value="1"/>
</dbReference>
<dbReference type="PANTHER" id="PTHR43214:SF43">
    <property type="entry name" value="TWO-COMPONENT RESPONSE REGULATOR"/>
    <property type="match status" value="1"/>
</dbReference>
<dbReference type="InterPro" id="IPR000792">
    <property type="entry name" value="Tscrpt_reg_LuxR_C"/>
</dbReference>
<dbReference type="SMART" id="SM00448">
    <property type="entry name" value="REC"/>
    <property type="match status" value="1"/>
</dbReference>
<dbReference type="OrthoDB" id="9795108at2"/>
<dbReference type="RefSeq" id="WP_066318599.1">
    <property type="nucleotide sequence ID" value="NZ_LQRT01000046.1"/>
</dbReference>
<protein>
    <submittedName>
        <fullName evidence="6">LuxR family transcriptional regulator</fullName>
    </submittedName>
</protein>
<dbReference type="GO" id="GO:0000160">
    <property type="term" value="P:phosphorelay signal transduction system"/>
    <property type="evidence" value="ECO:0007669"/>
    <property type="project" value="InterPro"/>
</dbReference>
<keyword evidence="1 3" id="KW-0597">Phosphoprotein</keyword>
<proteinExistence type="predicted"/>
<accession>A0A162XWL5</accession>
<dbReference type="InterPro" id="IPR011006">
    <property type="entry name" value="CheY-like_superfamily"/>
</dbReference>
<dbReference type="PANTHER" id="PTHR43214">
    <property type="entry name" value="TWO-COMPONENT RESPONSE REGULATOR"/>
    <property type="match status" value="1"/>
</dbReference>
<evidence type="ECO:0000256" key="3">
    <source>
        <dbReference type="PROSITE-ProRule" id="PRU00169"/>
    </source>
</evidence>
<dbReference type="InterPro" id="IPR039420">
    <property type="entry name" value="WalR-like"/>
</dbReference>
<gene>
    <name evidence="6" type="ORF">AWE51_14625</name>
</gene>
<organism evidence="6 7">
    <name type="scientific">Aquimarina aggregata</name>
    <dbReference type="NCBI Taxonomy" id="1642818"/>
    <lineage>
        <taxon>Bacteria</taxon>
        <taxon>Pseudomonadati</taxon>
        <taxon>Bacteroidota</taxon>
        <taxon>Flavobacteriia</taxon>
        <taxon>Flavobacteriales</taxon>
        <taxon>Flavobacteriaceae</taxon>
        <taxon>Aquimarina</taxon>
    </lineage>
</organism>
<evidence type="ECO:0000313" key="7">
    <source>
        <dbReference type="Proteomes" id="UP000076715"/>
    </source>
</evidence>
<dbReference type="Pfam" id="PF00072">
    <property type="entry name" value="Response_reg"/>
    <property type="match status" value="1"/>
</dbReference>
<dbReference type="Gene3D" id="3.40.50.2300">
    <property type="match status" value="1"/>
</dbReference>
<feature type="domain" description="Response regulatory" evidence="5">
    <location>
        <begin position="3"/>
        <end position="119"/>
    </location>
</feature>
<keyword evidence="2" id="KW-0238">DNA-binding</keyword>
<reference evidence="6" key="1">
    <citation type="submission" date="2016-01" db="EMBL/GenBank/DDBJ databases">
        <title>The draft genome sequence of Aquimarina sp. RZW4-3-2.</title>
        <authorList>
            <person name="Wang Y."/>
        </authorList>
    </citation>
    <scope>NUCLEOTIDE SEQUENCE [LARGE SCALE GENOMIC DNA]</scope>
    <source>
        <strain evidence="6">RZW4-3-2</strain>
    </source>
</reference>
<keyword evidence="7" id="KW-1185">Reference proteome</keyword>
<dbReference type="PRINTS" id="PR00038">
    <property type="entry name" value="HTHLUXR"/>
</dbReference>
<dbReference type="EMBL" id="LQRT01000046">
    <property type="protein sequence ID" value="KZS38815.1"/>
    <property type="molecule type" value="Genomic_DNA"/>
</dbReference>
<dbReference type="InterPro" id="IPR016032">
    <property type="entry name" value="Sig_transdc_resp-reg_C-effctor"/>
</dbReference>
<dbReference type="STRING" id="1642818.AWE51_14625"/>
<dbReference type="InterPro" id="IPR058245">
    <property type="entry name" value="NreC/VraR/RcsB-like_REC"/>
</dbReference>
<dbReference type="PROSITE" id="PS50110">
    <property type="entry name" value="RESPONSE_REGULATORY"/>
    <property type="match status" value="1"/>
</dbReference>
<dbReference type="GO" id="GO:0003677">
    <property type="term" value="F:DNA binding"/>
    <property type="evidence" value="ECO:0007669"/>
    <property type="project" value="UniProtKB-KW"/>
</dbReference>
<evidence type="ECO:0000256" key="2">
    <source>
        <dbReference type="ARBA" id="ARBA00023125"/>
    </source>
</evidence>
<dbReference type="SUPFAM" id="SSF46894">
    <property type="entry name" value="C-terminal effector domain of the bipartite response regulators"/>
    <property type="match status" value="1"/>
</dbReference>
<evidence type="ECO:0000259" key="4">
    <source>
        <dbReference type="PROSITE" id="PS50043"/>
    </source>
</evidence>
<feature type="domain" description="HTH luxR-type" evidence="4">
    <location>
        <begin position="142"/>
        <end position="207"/>
    </location>
</feature>
<dbReference type="AlphaFoldDB" id="A0A162XWL5"/>
<evidence type="ECO:0000313" key="6">
    <source>
        <dbReference type="EMBL" id="KZS38815.1"/>
    </source>
</evidence>